<feature type="transmembrane region" description="Helical" evidence="1">
    <location>
        <begin position="58"/>
        <end position="78"/>
    </location>
</feature>
<reference evidence="2 3" key="1">
    <citation type="journal article" date="2015" name="Genome Announc.">
        <title>Complete Genome Sequence of Spiroplasma turonicum Strain Tab4cT, a Parasite of a Horse Fly, Haematopota sp. (Diptera: Tabanidae).</title>
        <authorList>
            <person name="Davis R.E."/>
            <person name="Shao J."/>
            <person name="Zhao Y."/>
            <person name="Gasparich G.E."/>
            <person name="Gaynor B.J."/>
            <person name="Donofrio N."/>
        </authorList>
    </citation>
    <scope>NUCLEOTIDE SEQUENCE [LARGE SCALE GENOMIC DNA]</scope>
    <source>
        <strain evidence="2 3">Tab4c</strain>
    </source>
</reference>
<dbReference type="KEGG" id="stur:STURON_00682"/>
<feature type="transmembrane region" description="Helical" evidence="1">
    <location>
        <begin position="216"/>
        <end position="235"/>
    </location>
</feature>
<protein>
    <submittedName>
        <fullName evidence="2">Uncharacterized protein</fullName>
    </submittedName>
</protein>
<feature type="transmembrane region" description="Helical" evidence="1">
    <location>
        <begin position="99"/>
        <end position="124"/>
    </location>
</feature>
<keyword evidence="1" id="KW-0812">Transmembrane</keyword>
<evidence type="ECO:0000313" key="2">
    <source>
        <dbReference type="EMBL" id="AKU79928.1"/>
    </source>
</evidence>
<evidence type="ECO:0000313" key="3">
    <source>
        <dbReference type="Proteomes" id="UP000067243"/>
    </source>
</evidence>
<keyword evidence="1" id="KW-1133">Transmembrane helix</keyword>
<feature type="transmembrane region" description="Helical" evidence="1">
    <location>
        <begin position="255"/>
        <end position="274"/>
    </location>
</feature>
<feature type="transmembrane region" description="Helical" evidence="1">
    <location>
        <begin position="174"/>
        <end position="196"/>
    </location>
</feature>
<dbReference type="Proteomes" id="UP000067243">
    <property type="component" value="Chromosome"/>
</dbReference>
<keyword evidence="3" id="KW-1185">Reference proteome</keyword>
<dbReference type="STRING" id="216946.STURO_v1c06830"/>
<feature type="transmembrane region" description="Helical" evidence="1">
    <location>
        <begin position="144"/>
        <end position="167"/>
    </location>
</feature>
<dbReference type="PATRIC" id="fig|216946.3.peg.709"/>
<gene>
    <name evidence="2" type="ORF">STURON_00682</name>
</gene>
<dbReference type="OrthoDB" id="389319at2"/>
<evidence type="ECO:0000256" key="1">
    <source>
        <dbReference type="SAM" id="Phobius"/>
    </source>
</evidence>
<sequence>MIKNNFISFMILFNLVFKNIFLSLKTYIYCFVLSSFLFILFLFFNYNINYNLILPPLLMNLFCISIFCTSFYIGLVIIEWKKRMYLLKLKLGEINVYNFGVVLIILNSILFILSFLLNLLIFSILINYDILIIDSSILGNLNSFVFSIFFLNLILLIIFLTVIVLLISSIFTKSAFNIIFLIVFILMTVLFSDTLLDPNLFNQNMFYIIIGYLNPAKYFIWTGMLFTSYTFYDFYGITQIIEKYFQGSFSPFTNIYSTIIPSIAFIVLSIFLYIKFFKWGVKK</sequence>
<feature type="transmembrane region" description="Helical" evidence="1">
    <location>
        <begin position="27"/>
        <end position="46"/>
    </location>
</feature>
<dbReference type="EMBL" id="CP012328">
    <property type="protein sequence ID" value="AKU79928.1"/>
    <property type="molecule type" value="Genomic_DNA"/>
</dbReference>
<dbReference type="RefSeq" id="WP_075048511.1">
    <property type="nucleotide sequence ID" value="NZ_CP012328.1"/>
</dbReference>
<keyword evidence="1" id="KW-0472">Membrane</keyword>
<organism evidence="2 3">
    <name type="scientific">Spiroplasma turonicum</name>
    <dbReference type="NCBI Taxonomy" id="216946"/>
    <lineage>
        <taxon>Bacteria</taxon>
        <taxon>Bacillati</taxon>
        <taxon>Mycoplasmatota</taxon>
        <taxon>Mollicutes</taxon>
        <taxon>Entomoplasmatales</taxon>
        <taxon>Spiroplasmataceae</taxon>
        <taxon>Spiroplasma</taxon>
    </lineage>
</organism>
<name>A0A0K1P6J6_9MOLU</name>
<accession>A0A0K1P6J6</accession>
<dbReference type="AlphaFoldDB" id="A0A0K1P6J6"/>
<proteinExistence type="predicted"/>